<evidence type="ECO:0000313" key="1">
    <source>
        <dbReference type="EMBL" id="ART74845.1"/>
    </source>
</evidence>
<evidence type="ECO:0000313" key="2">
    <source>
        <dbReference type="Proteomes" id="UP000195573"/>
    </source>
</evidence>
<sequence length="275" mass="32368">MELTTLNLKVLGQRVKVLNFPFEFDEVYGVTYDIQNMLMLEDFIRNSEQRVKEVDFEKVKENYQGTSIAEILEKNKKKVILLNKPKKMSLDEAVDLYGNGHYVVRTTPGEVDTSYVSEFIYFLKGRRGVYMDIREMDRLVCEKVLGFNWDDKFEVWNSGNDYIAKKMFSPTSNPEHTLMLLHELKKKYKVQITLQKESVWEVELINYQTKEYFSSKELYFGLAVCRVALKSVSMDEVFESILQAIKMLKDEVDIEVIAKETKLNHDYIKILKQKI</sequence>
<proteinExistence type="predicted"/>
<dbReference type="RefSeq" id="WP_088016808.1">
    <property type="nucleotide sequence ID" value="NZ_CP020880.1"/>
</dbReference>
<gene>
    <name evidence="1" type="ORF">B4U37_01730</name>
</gene>
<name>A0ABM6KEW8_9BACI</name>
<dbReference type="InterPro" id="IPR028985">
    <property type="entry name" value="Bacillus_phage_prot-like"/>
</dbReference>
<protein>
    <submittedName>
        <fullName evidence="1">Uncharacterized protein</fullName>
    </submittedName>
</protein>
<dbReference type="EMBL" id="CP020880">
    <property type="protein sequence ID" value="ART74845.1"/>
    <property type="molecule type" value="Genomic_DNA"/>
</dbReference>
<dbReference type="Gene3D" id="3.30.2120.10">
    <property type="entry name" value="Bacillus phage protein-like"/>
    <property type="match status" value="1"/>
</dbReference>
<organism evidence="1 2">
    <name type="scientific">Sutcliffiella horikoshii</name>
    <dbReference type="NCBI Taxonomy" id="79883"/>
    <lineage>
        <taxon>Bacteria</taxon>
        <taxon>Bacillati</taxon>
        <taxon>Bacillota</taxon>
        <taxon>Bacilli</taxon>
        <taxon>Bacillales</taxon>
        <taxon>Bacillaceae</taxon>
        <taxon>Sutcliffiella</taxon>
    </lineage>
</organism>
<accession>A0ABM6KEW8</accession>
<dbReference type="Proteomes" id="UP000195573">
    <property type="component" value="Chromosome"/>
</dbReference>
<reference evidence="1 2" key="1">
    <citation type="submission" date="2017-04" db="EMBL/GenBank/DDBJ databases">
        <title>Complete Genome Sequence of the Bacillus horikoshii 20a strain from Cuatro Cienegas, Coahuila, Mexico.</title>
        <authorList>
            <person name="Zarza E."/>
            <person name="Alcaraz L.D."/>
            <person name="Aguilar-Salinas B."/>
            <person name="Islas A."/>
            <person name="Olmedo-Alvarez G."/>
        </authorList>
    </citation>
    <scope>NUCLEOTIDE SEQUENCE [LARGE SCALE GENOMIC DNA]</scope>
    <source>
        <strain evidence="1 2">20a</strain>
    </source>
</reference>
<dbReference type="GeneID" id="96737163"/>
<keyword evidence="2" id="KW-1185">Reference proteome</keyword>